<keyword evidence="1" id="KW-1133">Transmembrane helix</keyword>
<feature type="transmembrane region" description="Helical" evidence="1">
    <location>
        <begin position="64"/>
        <end position="81"/>
    </location>
</feature>
<keyword evidence="3" id="KW-1185">Reference proteome</keyword>
<protein>
    <submittedName>
        <fullName evidence="2">Uncharacterized protein</fullName>
    </submittedName>
</protein>
<keyword evidence="1" id="KW-0472">Membrane</keyword>
<proteinExistence type="predicted"/>
<dbReference type="AlphaFoldDB" id="A0A238LBF2"/>
<dbReference type="OrthoDB" id="7726121at2"/>
<gene>
    <name evidence="2" type="ORF">LOM8899_01140</name>
</gene>
<evidence type="ECO:0000256" key="1">
    <source>
        <dbReference type="SAM" id="Phobius"/>
    </source>
</evidence>
<dbReference type="Proteomes" id="UP000201613">
    <property type="component" value="Unassembled WGS sequence"/>
</dbReference>
<sequence length="87" mass="9894">MWVFMIAQGVLFLAWSVEAFRILFQLAARGRARSGQLYPGPLTFVGAVREWIADPSRRLQKWRFVVLTLALLGMTACLAIWEPITGR</sequence>
<evidence type="ECO:0000313" key="2">
    <source>
        <dbReference type="EMBL" id="SMY07009.1"/>
    </source>
</evidence>
<accession>A0A238LBF2</accession>
<organism evidence="2 3">
    <name type="scientific">Flavimaricola marinus</name>
    <dbReference type="NCBI Taxonomy" id="1819565"/>
    <lineage>
        <taxon>Bacteria</taxon>
        <taxon>Pseudomonadati</taxon>
        <taxon>Pseudomonadota</taxon>
        <taxon>Alphaproteobacteria</taxon>
        <taxon>Rhodobacterales</taxon>
        <taxon>Paracoccaceae</taxon>
        <taxon>Flavimaricola</taxon>
    </lineage>
</organism>
<dbReference type="EMBL" id="FXZK01000001">
    <property type="protein sequence ID" value="SMY07009.1"/>
    <property type="molecule type" value="Genomic_DNA"/>
</dbReference>
<dbReference type="RefSeq" id="WP_133064981.1">
    <property type="nucleotide sequence ID" value="NZ_FXZK01000001.1"/>
</dbReference>
<name>A0A238LBF2_9RHOB</name>
<evidence type="ECO:0000313" key="3">
    <source>
        <dbReference type="Proteomes" id="UP000201613"/>
    </source>
</evidence>
<keyword evidence="1" id="KW-0812">Transmembrane</keyword>
<reference evidence="2 3" key="1">
    <citation type="submission" date="2017-05" db="EMBL/GenBank/DDBJ databases">
        <authorList>
            <person name="Song R."/>
            <person name="Chenine A.L."/>
            <person name="Ruprecht R.M."/>
        </authorList>
    </citation>
    <scope>NUCLEOTIDE SEQUENCE [LARGE SCALE GENOMIC DNA]</scope>
    <source>
        <strain evidence="2 3">CECT 8899</strain>
    </source>
</reference>